<sequence length="121" mass="12585">MSTSFTARTLGTHVVALASPVPVTEDPRLASADFTVDDLLAFPVDGQEIPAGSSWRVAGSRSMARHGSSALDTQITVRLMLPVGSDADPEPLLSQAMMRVALALASPETGVVDPRFVGPLG</sequence>
<proteinExistence type="predicted"/>
<name>A0A1R4KC86_9ACTN</name>
<evidence type="ECO:0000313" key="1">
    <source>
        <dbReference type="EMBL" id="SJN41926.1"/>
    </source>
</evidence>
<dbReference type="STRING" id="1255658.FM114_13165"/>
<reference evidence="1 2" key="1">
    <citation type="submission" date="2017-02" db="EMBL/GenBank/DDBJ databases">
        <authorList>
            <person name="Peterson S.W."/>
        </authorList>
    </citation>
    <scope>NUCLEOTIDE SEQUENCE [LARGE SCALE GENOMIC DNA]</scope>
    <source>
        <strain evidence="1 2">LSP_Lj1</strain>
    </source>
</reference>
<accession>A0A1R4KC86</accession>
<evidence type="ECO:0000313" key="2">
    <source>
        <dbReference type="Proteomes" id="UP000188342"/>
    </source>
</evidence>
<dbReference type="Proteomes" id="UP000188342">
    <property type="component" value="Unassembled WGS sequence"/>
</dbReference>
<dbReference type="RefSeq" id="WP_094765588.1">
    <property type="nucleotide sequence ID" value="NZ_FUKQ01000047.1"/>
</dbReference>
<dbReference type="AlphaFoldDB" id="A0A1R4KC86"/>
<protein>
    <submittedName>
        <fullName evidence="1">Uncharacterized protein</fullName>
    </submittedName>
</protein>
<keyword evidence="2" id="KW-1185">Reference proteome</keyword>
<dbReference type="EMBL" id="FUKQ01000047">
    <property type="protein sequence ID" value="SJN41926.1"/>
    <property type="molecule type" value="Genomic_DNA"/>
</dbReference>
<gene>
    <name evidence="1" type="ORF">FM114_13165</name>
</gene>
<organism evidence="1 2">
    <name type="scientific">Luteococcus japonicus LSP_Lj1</name>
    <dbReference type="NCBI Taxonomy" id="1255658"/>
    <lineage>
        <taxon>Bacteria</taxon>
        <taxon>Bacillati</taxon>
        <taxon>Actinomycetota</taxon>
        <taxon>Actinomycetes</taxon>
        <taxon>Propionibacteriales</taxon>
        <taxon>Propionibacteriaceae</taxon>
        <taxon>Luteococcus</taxon>
    </lineage>
</organism>